<dbReference type="OrthoDB" id="14911at2759"/>
<evidence type="ECO:0000313" key="8">
    <source>
        <dbReference type="EMBL" id="EEU40238.1"/>
    </source>
</evidence>
<evidence type="ECO:0000256" key="3">
    <source>
        <dbReference type="ARBA" id="ARBA00022963"/>
    </source>
</evidence>
<feature type="compositionally biased region" description="Basic and acidic residues" evidence="6">
    <location>
        <begin position="24"/>
        <end position="33"/>
    </location>
</feature>
<feature type="region of interest" description="Disordered" evidence="6">
    <location>
        <begin position="23"/>
        <end position="43"/>
    </location>
</feature>
<evidence type="ECO:0000256" key="5">
    <source>
        <dbReference type="PIRNR" id="PIRNR009376"/>
    </source>
</evidence>
<dbReference type="EC" id="3.1.4.4" evidence="5"/>
<feature type="compositionally biased region" description="Polar residues" evidence="6">
    <location>
        <begin position="514"/>
        <end position="526"/>
    </location>
</feature>
<dbReference type="CDD" id="cd09138">
    <property type="entry name" value="PLDc_vPLD1_2_yPLD_like_1"/>
    <property type="match status" value="1"/>
</dbReference>
<gene>
    <name evidence="8" type="ORF">NECHADRAFT_66296</name>
</gene>
<evidence type="ECO:0000256" key="1">
    <source>
        <dbReference type="ARBA" id="ARBA00022737"/>
    </source>
</evidence>
<sequence length="974" mass="111583">MDFFKKVGEHVEGLSQQVENAFGGKEEQQHSESHGGGSHSYNAQQTANNRYQSFAPESSGNAKWYVDGASYFWAVSQAIEQARENIFILDWWLSPELYLRRPPAKNEQYRLDRMLKAAADRGVKVYIIVYKEVEAALTLNSAHTRTSLEKLSDNIRVFRHPDHLPTGYDLTKELGKSFKALTNMDLAKASGDAIKAVYGTADGIVLYWAHHEKLLVVDNGKLAFMGGLDMCFGRWDTSSHPIADAHPGDLDAIIFPGQDYNNARVYDFADVQDWNQNKLDRTKSSRMGWSDVALSMNGPITSNLVDHFVDRWNFIFKEKYAKKNPGNCSEWSSGHPVEHSIANAYTEAIRNARHFVYIENQFFITATDDKQRPVKNKIGAAIVDRIVRAFQEGQPFHVWVLMPAVPAFAGDLQAEEALGTRAIMEFQYNSISRGGYSIIEQLRKAGIRDPGRYIGFYNLRNYDRINTSRTMADVEARAGVSYEEARRERDQELGGYPDSDYRGGDENRGYSESRGYQSESRGYQSERSGGRYDRDDDRGGYSDSRYGGRPRDDDYRGGYQENRQGGRDPYSHPGADPRFEGRPQRQEYQGGYSSPAYGGRPHDDDYGRRPDSQGYGRRPERDDYRHPGADPRFDGRPEPGRYQGGHEESRYDSRPQRQEYQGGGYSEHSRYEQKTTTYENQSGQSRPSHDRYDRYQQEAHKVADRTLDTISSCYMDQGPRVTDLRWDGNPEDEINSFVTEELYIHSKLLIVDDRLVICGSANLNDRSQLGSHDSEIAVVIEDPTPVESYMDGRPYTASRFASSLRRYIFRKHLGLIPDQRWDQPNQNWTPVDRDPNVYDWGSPADLLVRDPLHPKFQQLWTDTARVNTETFSRAFHPVPNDHVRTWKDYDDFFARHFIIPGKKGQKPEEEAKKGKIEYGHIIREEFPGGVNEVRQWLSRIRGTLVEMPLDFLVDVDDIAKEGLALNDLTNELYT</sequence>
<feature type="region of interest" description="Disordered" evidence="6">
    <location>
        <begin position="476"/>
        <end position="692"/>
    </location>
</feature>
<dbReference type="GeneID" id="9668230"/>
<dbReference type="OMA" id="ILYWAHH"/>
<dbReference type="GO" id="GO:0009395">
    <property type="term" value="P:phospholipid catabolic process"/>
    <property type="evidence" value="ECO:0007669"/>
    <property type="project" value="TreeGrafter"/>
</dbReference>
<dbReference type="RefSeq" id="XP_003045951.1">
    <property type="nucleotide sequence ID" value="XM_003045905.1"/>
</dbReference>
<dbReference type="PIRSF" id="PIRSF009376">
    <property type="entry name" value="Phospholipase_D_euk"/>
    <property type="match status" value="1"/>
</dbReference>
<comment type="catalytic activity">
    <reaction evidence="5">
        <text>a 1,2-diacyl-sn-glycero-3-phosphocholine + H2O = a 1,2-diacyl-sn-glycero-3-phosphate + choline + H(+)</text>
        <dbReference type="Rhea" id="RHEA:14445"/>
        <dbReference type="ChEBI" id="CHEBI:15354"/>
        <dbReference type="ChEBI" id="CHEBI:15377"/>
        <dbReference type="ChEBI" id="CHEBI:15378"/>
        <dbReference type="ChEBI" id="CHEBI:57643"/>
        <dbReference type="ChEBI" id="CHEBI:58608"/>
        <dbReference type="EC" id="3.1.4.4"/>
    </reaction>
</comment>
<dbReference type="STRING" id="660122.C7Z743"/>
<dbReference type="InterPro" id="IPR025202">
    <property type="entry name" value="PLD-like_dom"/>
</dbReference>
<dbReference type="eggNOG" id="KOG1329">
    <property type="taxonomic scope" value="Eukaryota"/>
</dbReference>
<dbReference type="InterPro" id="IPR015679">
    <property type="entry name" value="PLipase_D_fam"/>
</dbReference>
<keyword evidence="3 5" id="KW-0442">Lipid degradation</keyword>
<dbReference type="HOGENOM" id="CLU_000690_2_2_1"/>
<dbReference type="PANTHER" id="PTHR18896">
    <property type="entry name" value="PHOSPHOLIPASE D"/>
    <property type="match status" value="1"/>
</dbReference>
<feature type="compositionally biased region" description="Basic and acidic residues" evidence="6">
    <location>
        <begin position="483"/>
        <end position="492"/>
    </location>
</feature>
<keyword evidence="4" id="KW-0443">Lipid metabolism</keyword>
<evidence type="ECO:0000256" key="4">
    <source>
        <dbReference type="ARBA" id="ARBA00023098"/>
    </source>
</evidence>
<feature type="compositionally biased region" description="Basic and acidic residues" evidence="6">
    <location>
        <begin position="499"/>
        <end position="511"/>
    </location>
</feature>
<dbReference type="CDD" id="cd09141">
    <property type="entry name" value="PLDc_vPLD1_2_yPLD_like_2"/>
    <property type="match status" value="1"/>
</dbReference>
<dbReference type="InterPro" id="IPR016555">
    <property type="entry name" value="PLipase_D_euk"/>
</dbReference>
<reference evidence="8 9" key="1">
    <citation type="journal article" date="2009" name="PLoS Genet.">
        <title>The genome of Nectria haematococca: contribution of supernumerary chromosomes to gene expansion.</title>
        <authorList>
            <person name="Coleman J.J."/>
            <person name="Rounsley S.D."/>
            <person name="Rodriguez-Carres M."/>
            <person name="Kuo A."/>
            <person name="Wasmann C.C."/>
            <person name="Grimwood J."/>
            <person name="Schmutz J."/>
            <person name="Taga M."/>
            <person name="White G.J."/>
            <person name="Zhou S."/>
            <person name="Schwartz D.C."/>
            <person name="Freitag M."/>
            <person name="Ma L.J."/>
            <person name="Danchin E.G."/>
            <person name="Henrissat B."/>
            <person name="Coutinho P.M."/>
            <person name="Nelson D.R."/>
            <person name="Straney D."/>
            <person name="Napoli C.A."/>
            <person name="Barker B.M."/>
            <person name="Gribskov M."/>
            <person name="Rep M."/>
            <person name="Kroken S."/>
            <person name="Molnar I."/>
            <person name="Rensing C."/>
            <person name="Kennell J.C."/>
            <person name="Zamora J."/>
            <person name="Farman M.L."/>
            <person name="Selker E.U."/>
            <person name="Salamov A."/>
            <person name="Shapiro H."/>
            <person name="Pangilinan J."/>
            <person name="Lindquist E."/>
            <person name="Lamers C."/>
            <person name="Grigoriev I.V."/>
            <person name="Geiser D.M."/>
            <person name="Covert S.F."/>
            <person name="Temporini E."/>
            <person name="Vanetten H.D."/>
        </authorList>
    </citation>
    <scope>NUCLEOTIDE SEQUENCE [LARGE SCALE GENOMIC DNA]</scope>
    <source>
        <strain evidence="9">ATCC MYA-4622 / CBS 123669 / FGSC 9596 / NRRL 45880 / 77-13-4</strain>
    </source>
</reference>
<protein>
    <recommendedName>
        <fullName evidence="5">Phospholipase</fullName>
        <ecNumber evidence="5">3.1.4.4</ecNumber>
    </recommendedName>
</protein>
<organism evidence="8 9">
    <name type="scientific">Fusarium vanettenii (strain ATCC MYA-4622 / CBS 123669 / FGSC 9596 / NRRL 45880 / 77-13-4)</name>
    <name type="common">Fusarium solani subsp. pisi</name>
    <dbReference type="NCBI Taxonomy" id="660122"/>
    <lineage>
        <taxon>Eukaryota</taxon>
        <taxon>Fungi</taxon>
        <taxon>Dikarya</taxon>
        <taxon>Ascomycota</taxon>
        <taxon>Pezizomycotina</taxon>
        <taxon>Sordariomycetes</taxon>
        <taxon>Hypocreomycetidae</taxon>
        <taxon>Hypocreales</taxon>
        <taxon>Nectriaceae</taxon>
        <taxon>Fusarium</taxon>
        <taxon>Fusarium solani species complex</taxon>
        <taxon>Fusarium vanettenii</taxon>
    </lineage>
</organism>
<dbReference type="SUPFAM" id="SSF56024">
    <property type="entry name" value="Phospholipase D/nuclease"/>
    <property type="match status" value="2"/>
</dbReference>
<dbReference type="EMBL" id="GG698910">
    <property type="protein sequence ID" value="EEU40238.1"/>
    <property type="molecule type" value="Genomic_DNA"/>
</dbReference>
<keyword evidence="2 5" id="KW-0378">Hydrolase</keyword>
<comment type="similarity">
    <text evidence="5">Belongs to the phospholipase D family.</text>
</comment>
<dbReference type="Pfam" id="PF13091">
    <property type="entry name" value="PLDc_2"/>
    <property type="match status" value="1"/>
</dbReference>
<evidence type="ECO:0000256" key="2">
    <source>
        <dbReference type="ARBA" id="ARBA00022801"/>
    </source>
</evidence>
<keyword evidence="9" id="KW-1185">Reference proteome</keyword>
<dbReference type="InParanoid" id="C7Z743"/>
<name>C7Z743_FUSV7</name>
<evidence type="ECO:0000259" key="7">
    <source>
        <dbReference type="PROSITE" id="PS50035"/>
    </source>
</evidence>
<proteinExistence type="inferred from homology"/>
<dbReference type="Proteomes" id="UP000005206">
    <property type="component" value="Chromosome 2"/>
</dbReference>
<dbReference type="PROSITE" id="PS50035">
    <property type="entry name" value="PLD"/>
    <property type="match status" value="2"/>
</dbReference>
<dbReference type="GO" id="GO:0035556">
    <property type="term" value="P:intracellular signal transduction"/>
    <property type="evidence" value="ECO:0007669"/>
    <property type="project" value="InterPro"/>
</dbReference>
<dbReference type="SMART" id="SM00155">
    <property type="entry name" value="PLDc"/>
    <property type="match status" value="2"/>
</dbReference>
<feature type="domain" description="PLD phosphodiesterase" evidence="7">
    <location>
        <begin position="740"/>
        <end position="767"/>
    </location>
</feature>
<feature type="compositionally biased region" description="Basic and acidic residues" evidence="6">
    <location>
        <begin position="564"/>
        <end position="585"/>
    </location>
</feature>
<feature type="domain" description="PLD phosphodiesterase" evidence="7">
    <location>
        <begin position="206"/>
        <end position="234"/>
    </location>
</feature>
<keyword evidence="1" id="KW-0677">Repeat</keyword>
<feature type="compositionally biased region" description="Polar residues" evidence="6">
    <location>
        <begin position="674"/>
        <end position="686"/>
    </location>
</feature>
<dbReference type="InterPro" id="IPR001736">
    <property type="entry name" value="PLipase_D/transphosphatidylase"/>
</dbReference>
<feature type="compositionally biased region" description="Basic and acidic residues" evidence="6">
    <location>
        <begin position="528"/>
        <end position="540"/>
    </location>
</feature>
<dbReference type="FunFam" id="3.30.870.10:FF:000032">
    <property type="entry name" value="Phospholipase"/>
    <property type="match status" value="1"/>
</dbReference>
<dbReference type="AlphaFoldDB" id="C7Z743"/>
<evidence type="ECO:0000313" key="9">
    <source>
        <dbReference type="Proteomes" id="UP000005206"/>
    </source>
</evidence>
<dbReference type="PANTHER" id="PTHR18896:SF186">
    <property type="entry name" value="PHOSPHOLIPASE D"/>
    <property type="match status" value="1"/>
</dbReference>
<accession>C7Z743</accession>
<dbReference type="Gene3D" id="3.30.870.10">
    <property type="entry name" value="Endonuclease Chain A"/>
    <property type="match status" value="3"/>
</dbReference>
<dbReference type="KEGG" id="nhe:NECHADRAFT_66296"/>
<evidence type="ECO:0000256" key="6">
    <source>
        <dbReference type="SAM" id="MobiDB-lite"/>
    </source>
</evidence>
<dbReference type="GO" id="GO:0006654">
    <property type="term" value="P:phosphatidic acid biosynthetic process"/>
    <property type="evidence" value="ECO:0007669"/>
    <property type="project" value="InterPro"/>
</dbReference>
<dbReference type="GO" id="GO:0004630">
    <property type="term" value="F:phospholipase D activity"/>
    <property type="evidence" value="ECO:0007669"/>
    <property type="project" value="UniProtKB-UniRule"/>
</dbReference>
<dbReference type="VEuPathDB" id="FungiDB:NECHADRAFT_66296"/>
<feature type="compositionally biased region" description="Basic and acidic residues" evidence="6">
    <location>
        <begin position="600"/>
        <end position="657"/>
    </location>
</feature>